<feature type="domain" description="AB hydrolase-1" evidence="1">
    <location>
        <begin position="8"/>
        <end position="247"/>
    </location>
</feature>
<comment type="caution">
    <text evidence="2">The sequence shown here is derived from an EMBL/GenBank/DDBJ whole genome shotgun (WGS) entry which is preliminary data.</text>
</comment>
<dbReference type="PANTHER" id="PTHR37017">
    <property type="entry name" value="AB HYDROLASE-1 DOMAIN-CONTAINING PROTEIN-RELATED"/>
    <property type="match status" value="1"/>
</dbReference>
<sequence>MAASKPTLVLVHGSWHRPEHFEPTSRLLHEAGYKIETVHLPTVHATADKTSKNMDDDVEAVRKLVDSILSRGENVVVVAHSYGCHVGMSALGSLDPKNRSSNGYQTAVQAVVAISGVALAPGLTQLEQLGGSLPPYKKLVNGLTYPQHETGLHKLFYGDLSEEDAKPYIDMLSWQSYAAMLKPLPDLSTPCKDIPVSYLMTKQDVILPYDVQKVCLSNIRAGGVIVHVEEADSSHSPFLSEPEATANFIRNRAGETAIQSDFKVVQTS</sequence>
<dbReference type="InterPro" id="IPR052897">
    <property type="entry name" value="Sec-Metab_Biosynth_Hydrolase"/>
</dbReference>
<dbReference type="Proteomes" id="UP000308133">
    <property type="component" value="Unassembled WGS sequence"/>
</dbReference>
<dbReference type="InterPro" id="IPR000073">
    <property type="entry name" value="AB_hydrolase_1"/>
</dbReference>
<reference evidence="2 3" key="1">
    <citation type="submission" date="2018-02" db="EMBL/GenBank/DDBJ databases">
        <title>Draft genome sequences of Elsinoe sp., causing black scab on jojoba.</title>
        <authorList>
            <person name="Stodart B."/>
            <person name="Jeffress S."/>
            <person name="Ash G."/>
            <person name="Arun Chinnappa K."/>
        </authorList>
    </citation>
    <scope>NUCLEOTIDE SEQUENCE [LARGE SCALE GENOMIC DNA]</scope>
    <source>
        <strain evidence="2 3">Hillstone_2</strain>
    </source>
</reference>
<dbReference type="Gene3D" id="3.40.50.1820">
    <property type="entry name" value="alpha/beta hydrolase"/>
    <property type="match status" value="1"/>
</dbReference>
<dbReference type="SUPFAM" id="SSF53474">
    <property type="entry name" value="alpha/beta-Hydrolases"/>
    <property type="match status" value="1"/>
</dbReference>
<protein>
    <recommendedName>
        <fullName evidence="1">AB hydrolase-1 domain-containing protein</fullName>
    </recommendedName>
</protein>
<evidence type="ECO:0000313" key="3">
    <source>
        <dbReference type="Proteomes" id="UP000308133"/>
    </source>
</evidence>
<dbReference type="PANTHER" id="PTHR37017:SF11">
    <property type="entry name" value="ESTERASE_LIPASE_THIOESTERASE DOMAIN-CONTAINING PROTEIN"/>
    <property type="match status" value="1"/>
</dbReference>
<dbReference type="EMBL" id="PTQR01000047">
    <property type="protein sequence ID" value="TKX24125.1"/>
    <property type="molecule type" value="Genomic_DNA"/>
</dbReference>
<name>A0A4U7B361_9PEZI</name>
<dbReference type="InterPro" id="IPR029058">
    <property type="entry name" value="AB_hydrolase_fold"/>
</dbReference>
<organism evidence="2 3">
    <name type="scientific">Elsinoe australis</name>
    <dbReference type="NCBI Taxonomy" id="40998"/>
    <lineage>
        <taxon>Eukaryota</taxon>
        <taxon>Fungi</taxon>
        <taxon>Dikarya</taxon>
        <taxon>Ascomycota</taxon>
        <taxon>Pezizomycotina</taxon>
        <taxon>Dothideomycetes</taxon>
        <taxon>Dothideomycetidae</taxon>
        <taxon>Myriangiales</taxon>
        <taxon>Elsinoaceae</taxon>
        <taxon>Elsinoe</taxon>
    </lineage>
</organism>
<dbReference type="Pfam" id="PF12697">
    <property type="entry name" value="Abhydrolase_6"/>
    <property type="match status" value="1"/>
</dbReference>
<evidence type="ECO:0000259" key="1">
    <source>
        <dbReference type="Pfam" id="PF12697"/>
    </source>
</evidence>
<proteinExistence type="predicted"/>
<accession>A0A4U7B361</accession>
<gene>
    <name evidence="2" type="ORF">C1H76_3693</name>
</gene>
<dbReference type="AlphaFoldDB" id="A0A4U7B361"/>
<evidence type="ECO:0000313" key="2">
    <source>
        <dbReference type="EMBL" id="TKX24125.1"/>
    </source>
</evidence>